<name>A0ABX7RA77_9GAMM</name>
<keyword evidence="7" id="KW-1185">Reference proteome</keyword>
<dbReference type="InterPro" id="IPR036477">
    <property type="entry name" value="Formyl_transf_N_sf"/>
</dbReference>
<protein>
    <recommendedName>
        <fullName evidence="4">Phosphoribosylglycinamide formyltransferase</fullName>
        <ecNumber evidence="4">2.1.2.2</ecNumber>
    </recommendedName>
    <alternativeName>
        <fullName evidence="4">5'-phosphoribosylglycinamide transformylase</fullName>
    </alternativeName>
    <alternativeName>
        <fullName evidence="4">GAR transformylase</fullName>
        <shortName evidence="4">GART</shortName>
    </alternativeName>
</protein>
<feature type="binding site" evidence="4">
    <location>
        <position position="64"/>
    </location>
    <ligand>
        <name>(6R)-10-formyltetrahydrofolate</name>
        <dbReference type="ChEBI" id="CHEBI:195366"/>
    </ligand>
</feature>
<evidence type="ECO:0000256" key="3">
    <source>
        <dbReference type="ARBA" id="ARBA00022755"/>
    </source>
</evidence>
<dbReference type="EMBL" id="CP071517">
    <property type="protein sequence ID" value="QSX75050.1"/>
    <property type="molecule type" value="Genomic_DNA"/>
</dbReference>
<dbReference type="CDD" id="cd08645">
    <property type="entry name" value="FMT_core_GART"/>
    <property type="match status" value="1"/>
</dbReference>
<dbReference type="PANTHER" id="PTHR43369:SF2">
    <property type="entry name" value="PHOSPHORIBOSYLGLYCINAMIDE FORMYLTRANSFERASE"/>
    <property type="match status" value="1"/>
</dbReference>
<feature type="site" description="Raises pKa of active site His" evidence="4">
    <location>
        <position position="144"/>
    </location>
</feature>
<feature type="active site" description="Proton donor" evidence="4">
    <location>
        <position position="108"/>
    </location>
</feature>
<evidence type="ECO:0000256" key="2">
    <source>
        <dbReference type="ARBA" id="ARBA00022679"/>
    </source>
</evidence>
<comment type="pathway">
    <text evidence="1 4">Purine metabolism; IMP biosynthesis via de novo pathway; N(2)-formyl-N(1)-(5-phospho-D-ribosyl)glycinamide from N(1)-(5-phospho-D-ribosyl)glycinamide (10-formyl THF route): step 1/1.</text>
</comment>
<dbReference type="GO" id="GO:0004644">
    <property type="term" value="F:phosphoribosylglycinamide formyltransferase activity"/>
    <property type="evidence" value="ECO:0007669"/>
    <property type="project" value="UniProtKB-EC"/>
</dbReference>
<gene>
    <name evidence="4" type="primary">purN</name>
    <name evidence="6" type="ORF">HIV01_000270</name>
</gene>
<feature type="binding site" evidence="4">
    <location>
        <begin position="89"/>
        <end position="92"/>
    </location>
    <ligand>
        <name>(6R)-10-formyltetrahydrofolate</name>
        <dbReference type="ChEBI" id="CHEBI:195366"/>
    </ligand>
</feature>
<dbReference type="HAMAP" id="MF_01930">
    <property type="entry name" value="PurN"/>
    <property type="match status" value="1"/>
</dbReference>
<evidence type="ECO:0000259" key="5">
    <source>
        <dbReference type="Pfam" id="PF00551"/>
    </source>
</evidence>
<evidence type="ECO:0000313" key="6">
    <source>
        <dbReference type="EMBL" id="QSX75050.1"/>
    </source>
</evidence>
<accession>A0ABX7RA77</accession>
<evidence type="ECO:0000313" key="7">
    <source>
        <dbReference type="Proteomes" id="UP000663400"/>
    </source>
</evidence>
<proteinExistence type="inferred from homology"/>
<dbReference type="Pfam" id="PF00551">
    <property type="entry name" value="Formyl_trans_N"/>
    <property type="match status" value="1"/>
</dbReference>
<dbReference type="NCBIfam" id="TIGR00639">
    <property type="entry name" value="PurN"/>
    <property type="match status" value="1"/>
</dbReference>
<organism evidence="6 7">
    <name type="scientific">Lysobacter arenosi</name>
    <dbReference type="NCBI Taxonomy" id="2795387"/>
    <lineage>
        <taxon>Bacteria</taxon>
        <taxon>Pseudomonadati</taxon>
        <taxon>Pseudomonadota</taxon>
        <taxon>Gammaproteobacteria</taxon>
        <taxon>Lysobacterales</taxon>
        <taxon>Lysobacteraceae</taxon>
        <taxon>Lysobacter</taxon>
    </lineage>
</organism>
<evidence type="ECO:0000256" key="1">
    <source>
        <dbReference type="ARBA" id="ARBA00005054"/>
    </source>
</evidence>
<reference evidence="6 7" key="1">
    <citation type="submission" date="2021-02" db="EMBL/GenBank/DDBJ databases">
        <title>Lysobacter arenosi sp. nov., isolated from soil of gangwondo yeongwol, south Korea.</title>
        <authorList>
            <person name="Kim K.R."/>
            <person name="Kim K.H."/>
            <person name="Jeon C.O."/>
        </authorList>
    </citation>
    <scope>NUCLEOTIDE SEQUENCE [LARGE SCALE GENOMIC DNA]</scope>
    <source>
        <strain evidence="6 7">R7</strain>
    </source>
</reference>
<sequence length="226" mass="23678">MSARIAVLASGRGSNLQAILDAISVGELPAEIVGVFSDKPAAAVLQRVAPALRWSADARTFPSREAFDAALADAVAACRPDWVVCAGYMRILGDGFVSRFRGRLLNIHPSLLPRYPGLRTHARALADGQREHGASVHFVIPELDAGAVIAQAVVPVRADDDAEALATRVLAVEHPLLVAVLRLAAAGRLAEHGTTITLDGHALFTALRLDSAGVLHVSDDPASVAV</sequence>
<comment type="similarity">
    <text evidence="4">Belongs to the GART family.</text>
</comment>
<keyword evidence="3 4" id="KW-0658">Purine biosynthesis</keyword>
<feature type="domain" description="Formyl transferase N-terminal" evidence="5">
    <location>
        <begin position="4"/>
        <end position="181"/>
    </location>
</feature>
<dbReference type="Gene3D" id="3.40.50.170">
    <property type="entry name" value="Formyl transferase, N-terminal domain"/>
    <property type="match status" value="1"/>
</dbReference>
<dbReference type="RefSeq" id="WP_200604298.1">
    <property type="nucleotide sequence ID" value="NZ_CP071517.1"/>
</dbReference>
<feature type="binding site" evidence="4">
    <location>
        <begin position="13"/>
        <end position="15"/>
    </location>
    <ligand>
        <name>N(1)-(5-phospho-beta-D-ribosyl)glycinamide</name>
        <dbReference type="ChEBI" id="CHEBI:143788"/>
    </ligand>
</feature>
<dbReference type="EC" id="2.1.2.2" evidence="4"/>
<dbReference type="SUPFAM" id="SSF53328">
    <property type="entry name" value="Formyltransferase"/>
    <property type="match status" value="1"/>
</dbReference>
<dbReference type="InterPro" id="IPR004607">
    <property type="entry name" value="GART"/>
</dbReference>
<comment type="catalytic activity">
    <reaction evidence="4">
        <text>N(1)-(5-phospho-beta-D-ribosyl)glycinamide + (6R)-10-formyltetrahydrofolate = N(2)-formyl-N(1)-(5-phospho-beta-D-ribosyl)glycinamide + (6S)-5,6,7,8-tetrahydrofolate + H(+)</text>
        <dbReference type="Rhea" id="RHEA:15053"/>
        <dbReference type="ChEBI" id="CHEBI:15378"/>
        <dbReference type="ChEBI" id="CHEBI:57453"/>
        <dbReference type="ChEBI" id="CHEBI:143788"/>
        <dbReference type="ChEBI" id="CHEBI:147286"/>
        <dbReference type="ChEBI" id="CHEBI:195366"/>
        <dbReference type="EC" id="2.1.2.2"/>
    </reaction>
</comment>
<comment type="function">
    <text evidence="4">Catalyzes the transfer of a formyl group from 10-formyltetrahydrofolate to 5-phospho-ribosyl-glycinamide (GAR), producing 5-phospho-ribosyl-N-formylglycinamide (FGAR) and tetrahydrofolate.</text>
</comment>
<dbReference type="InterPro" id="IPR002376">
    <property type="entry name" value="Formyl_transf_N"/>
</dbReference>
<dbReference type="PANTHER" id="PTHR43369">
    <property type="entry name" value="PHOSPHORIBOSYLGLYCINAMIDE FORMYLTRANSFERASE"/>
    <property type="match status" value="1"/>
</dbReference>
<dbReference type="Proteomes" id="UP000663400">
    <property type="component" value="Chromosome"/>
</dbReference>
<evidence type="ECO:0000256" key="4">
    <source>
        <dbReference type="HAMAP-Rule" id="MF_01930"/>
    </source>
</evidence>
<keyword evidence="2 4" id="KW-0808">Transferase</keyword>
<feature type="binding site" evidence="4">
    <location>
        <position position="106"/>
    </location>
    <ligand>
        <name>(6R)-10-formyltetrahydrofolate</name>
        <dbReference type="ChEBI" id="CHEBI:195366"/>
    </ligand>
</feature>